<sequence>MQFAPLYPYLYQTLKPLFPGCLWSGCEQTKTVALTFDDGPHPTYTPQLLKVLDNYKIRASFFLLGACVRRSPEIAQAIAANNHWIGLHGYNHENFPSLSPAQLKTTLENTQFEIASACDLSPGSLRDVRPPNGFFTPKILSLLQAWNYRSVMWSVVPEDWVAPGVAVVTRRILQQVHNGAVIVLHDGYHGGANVAETVDHLIPQLLEQGYEFVTIDDFWQIRSAKP</sequence>
<dbReference type="CDD" id="cd10917">
    <property type="entry name" value="CE4_NodB_like_6s_7s"/>
    <property type="match status" value="1"/>
</dbReference>
<reference evidence="2" key="1">
    <citation type="journal article" date="2020" name="mSystems">
        <title>Genome- and Community-Level Interaction Insights into Carbon Utilization and Element Cycling Functions of Hydrothermarchaeota in Hydrothermal Sediment.</title>
        <authorList>
            <person name="Zhou Z."/>
            <person name="Liu Y."/>
            <person name="Xu W."/>
            <person name="Pan J."/>
            <person name="Luo Z.H."/>
            <person name="Li M."/>
        </authorList>
    </citation>
    <scope>NUCLEOTIDE SEQUENCE [LARGE SCALE GENOMIC DNA]</scope>
    <source>
        <strain evidence="2">SpSt-418</strain>
    </source>
</reference>
<proteinExistence type="predicted"/>
<dbReference type="EMBL" id="DSRU01000024">
    <property type="protein sequence ID" value="HFM96470.1"/>
    <property type="molecule type" value="Genomic_DNA"/>
</dbReference>
<dbReference type="PROSITE" id="PS51677">
    <property type="entry name" value="NODB"/>
    <property type="match status" value="1"/>
</dbReference>
<comment type="caution">
    <text evidence="2">The sequence shown here is derived from an EMBL/GenBank/DDBJ whole genome shotgun (WGS) entry which is preliminary data.</text>
</comment>
<gene>
    <name evidence="2" type="ORF">ENR64_01640</name>
</gene>
<dbReference type="SUPFAM" id="SSF88713">
    <property type="entry name" value="Glycoside hydrolase/deacetylase"/>
    <property type="match status" value="1"/>
</dbReference>
<dbReference type="AlphaFoldDB" id="A0A7C3KBL3"/>
<evidence type="ECO:0000259" key="1">
    <source>
        <dbReference type="PROSITE" id="PS51677"/>
    </source>
</evidence>
<dbReference type="InterPro" id="IPR011330">
    <property type="entry name" value="Glyco_hydro/deAcase_b/a-brl"/>
</dbReference>
<dbReference type="InterPro" id="IPR002509">
    <property type="entry name" value="NODB_dom"/>
</dbReference>
<name>A0A7C3KBL3_9CYAN</name>
<evidence type="ECO:0000313" key="2">
    <source>
        <dbReference type="EMBL" id="HFM96470.1"/>
    </source>
</evidence>
<feature type="domain" description="NodB homology" evidence="1">
    <location>
        <begin position="30"/>
        <end position="213"/>
    </location>
</feature>
<dbReference type="Gene3D" id="3.20.20.370">
    <property type="entry name" value="Glycoside hydrolase/deacetylase"/>
    <property type="match status" value="1"/>
</dbReference>
<protein>
    <submittedName>
        <fullName evidence="2">Polysaccharide deacetylase family protein</fullName>
    </submittedName>
</protein>
<dbReference type="InterPro" id="IPR050248">
    <property type="entry name" value="Polysacc_deacetylase_ArnD"/>
</dbReference>
<accession>A0A7C3KBL3</accession>
<dbReference type="GO" id="GO:0005975">
    <property type="term" value="P:carbohydrate metabolic process"/>
    <property type="evidence" value="ECO:0007669"/>
    <property type="project" value="InterPro"/>
</dbReference>
<dbReference type="PANTHER" id="PTHR10587:SF137">
    <property type="entry name" value="4-DEOXY-4-FORMAMIDO-L-ARABINOSE-PHOSPHOUNDECAPRENOL DEFORMYLASE ARND-RELATED"/>
    <property type="match status" value="1"/>
</dbReference>
<dbReference type="GO" id="GO:0016810">
    <property type="term" value="F:hydrolase activity, acting on carbon-nitrogen (but not peptide) bonds"/>
    <property type="evidence" value="ECO:0007669"/>
    <property type="project" value="InterPro"/>
</dbReference>
<organism evidence="2">
    <name type="scientific">Oscillatoriales cyanobacterium SpSt-418</name>
    <dbReference type="NCBI Taxonomy" id="2282169"/>
    <lineage>
        <taxon>Bacteria</taxon>
        <taxon>Bacillati</taxon>
        <taxon>Cyanobacteriota</taxon>
        <taxon>Cyanophyceae</taxon>
        <taxon>Oscillatoriophycideae</taxon>
        <taxon>Oscillatoriales</taxon>
    </lineage>
</organism>
<dbReference type="Pfam" id="PF01522">
    <property type="entry name" value="Polysacc_deac_1"/>
    <property type="match status" value="1"/>
</dbReference>
<dbReference type="PANTHER" id="PTHR10587">
    <property type="entry name" value="GLYCOSYL TRANSFERASE-RELATED"/>
    <property type="match status" value="1"/>
</dbReference>